<evidence type="ECO:0000256" key="1">
    <source>
        <dbReference type="ARBA" id="ARBA00004127"/>
    </source>
</evidence>
<dbReference type="SUPFAM" id="SSF103473">
    <property type="entry name" value="MFS general substrate transporter"/>
    <property type="match status" value="1"/>
</dbReference>
<dbReference type="InterPro" id="IPR036259">
    <property type="entry name" value="MFS_trans_sf"/>
</dbReference>
<organism evidence="9 10">
    <name type="scientific">Cylindrobasidium torrendii FP15055 ss-10</name>
    <dbReference type="NCBI Taxonomy" id="1314674"/>
    <lineage>
        <taxon>Eukaryota</taxon>
        <taxon>Fungi</taxon>
        <taxon>Dikarya</taxon>
        <taxon>Basidiomycota</taxon>
        <taxon>Agaricomycotina</taxon>
        <taxon>Agaricomycetes</taxon>
        <taxon>Agaricomycetidae</taxon>
        <taxon>Agaricales</taxon>
        <taxon>Marasmiineae</taxon>
        <taxon>Physalacriaceae</taxon>
        <taxon>Cylindrobasidium</taxon>
    </lineage>
</organism>
<feature type="transmembrane region" description="Helical" evidence="7">
    <location>
        <begin position="126"/>
        <end position="146"/>
    </location>
</feature>
<evidence type="ECO:0000256" key="3">
    <source>
        <dbReference type="ARBA" id="ARBA00022448"/>
    </source>
</evidence>
<evidence type="ECO:0000313" key="9">
    <source>
        <dbReference type="EMBL" id="KIY70492.1"/>
    </source>
</evidence>
<gene>
    <name evidence="9" type="ORF">CYLTODRAFT_347631</name>
</gene>
<evidence type="ECO:0000256" key="4">
    <source>
        <dbReference type="ARBA" id="ARBA00022692"/>
    </source>
</evidence>
<reference evidence="9 10" key="1">
    <citation type="journal article" date="2015" name="Fungal Genet. Biol.">
        <title>Evolution of novel wood decay mechanisms in Agaricales revealed by the genome sequences of Fistulina hepatica and Cylindrobasidium torrendii.</title>
        <authorList>
            <person name="Floudas D."/>
            <person name="Held B.W."/>
            <person name="Riley R."/>
            <person name="Nagy L.G."/>
            <person name="Koehler G."/>
            <person name="Ransdell A.S."/>
            <person name="Younus H."/>
            <person name="Chow J."/>
            <person name="Chiniquy J."/>
            <person name="Lipzen A."/>
            <person name="Tritt A."/>
            <person name="Sun H."/>
            <person name="Haridas S."/>
            <person name="LaButti K."/>
            <person name="Ohm R.A."/>
            <person name="Kues U."/>
            <person name="Blanchette R.A."/>
            <person name="Grigoriev I.V."/>
            <person name="Minto R.E."/>
            <person name="Hibbett D.S."/>
        </authorList>
    </citation>
    <scope>NUCLEOTIDE SEQUENCE [LARGE SCALE GENOMIC DNA]</scope>
    <source>
        <strain evidence="9 10">FP15055 ss-10</strain>
    </source>
</reference>
<evidence type="ECO:0000256" key="7">
    <source>
        <dbReference type="SAM" id="Phobius"/>
    </source>
</evidence>
<dbReference type="GO" id="GO:0016020">
    <property type="term" value="C:membrane"/>
    <property type="evidence" value="ECO:0007669"/>
    <property type="project" value="TreeGrafter"/>
</dbReference>
<feature type="transmembrane region" description="Helical" evidence="7">
    <location>
        <begin position="88"/>
        <end position="105"/>
    </location>
</feature>
<dbReference type="InterPro" id="IPR011701">
    <property type="entry name" value="MFS"/>
</dbReference>
<feature type="transmembrane region" description="Helical" evidence="7">
    <location>
        <begin position="65"/>
        <end position="82"/>
    </location>
</feature>
<dbReference type="FunFam" id="1.20.1250.20:FF:000286">
    <property type="entry name" value="MFS efflux transporter"/>
    <property type="match status" value="1"/>
</dbReference>
<feature type="domain" description="Major facilitator superfamily (MFS) profile" evidence="8">
    <location>
        <begin position="2"/>
        <end position="391"/>
    </location>
</feature>
<dbReference type="GO" id="GO:0022857">
    <property type="term" value="F:transmembrane transporter activity"/>
    <property type="evidence" value="ECO:0007669"/>
    <property type="project" value="InterPro"/>
</dbReference>
<feature type="transmembrane region" description="Helical" evidence="7">
    <location>
        <begin position="215"/>
        <end position="235"/>
    </location>
</feature>
<feature type="transmembrane region" description="Helical" evidence="7">
    <location>
        <begin position="152"/>
        <end position="174"/>
    </location>
</feature>
<accession>A0A0D7BJ51</accession>
<protein>
    <submittedName>
        <fullName evidence="9">MFS general substrate transporter</fullName>
    </submittedName>
</protein>
<keyword evidence="4 7" id="KW-0812">Transmembrane</keyword>
<keyword evidence="3" id="KW-0813">Transport</keyword>
<keyword evidence="6 7" id="KW-0472">Membrane</keyword>
<dbReference type="Proteomes" id="UP000054007">
    <property type="component" value="Unassembled WGS sequence"/>
</dbReference>
<feature type="transmembrane region" description="Helical" evidence="7">
    <location>
        <begin position="366"/>
        <end position="385"/>
    </location>
</feature>
<name>A0A0D7BJ51_9AGAR</name>
<dbReference type="PANTHER" id="PTHR23514">
    <property type="entry name" value="BYPASS OF STOP CODON PROTEIN 6"/>
    <property type="match status" value="1"/>
</dbReference>
<dbReference type="OrthoDB" id="413079at2759"/>
<dbReference type="Gene3D" id="1.20.1250.20">
    <property type="entry name" value="MFS general substrate transporter like domains"/>
    <property type="match status" value="1"/>
</dbReference>
<dbReference type="Pfam" id="PF07690">
    <property type="entry name" value="MFS_1"/>
    <property type="match status" value="1"/>
</dbReference>
<proteinExistence type="inferred from homology"/>
<feature type="transmembrane region" description="Helical" evidence="7">
    <location>
        <begin position="247"/>
        <end position="266"/>
    </location>
</feature>
<feature type="transmembrane region" description="Helical" evidence="7">
    <location>
        <begin position="32"/>
        <end position="58"/>
    </location>
</feature>
<feature type="transmembrane region" description="Helical" evidence="7">
    <location>
        <begin position="303"/>
        <end position="324"/>
    </location>
</feature>
<dbReference type="InterPro" id="IPR020846">
    <property type="entry name" value="MFS_dom"/>
</dbReference>
<feature type="transmembrane region" description="Helical" evidence="7">
    <location>
        <begin position="278"/>
        <end position="297"/>
    </location>
</feature>
<sequence>MHFCTLCFAFFLEGWNDGTTGPLLPVMQAFYGIGYTVVSMLFISGCVGFVLGAGVNVWMNAKLGFGKSMVIGSCIQIAAFAMEAAAPPFPVMVLGYFLAGLGAAIQDTQGNGFIGSLKTHRMTKLSVLNAFYGAGAFVAPLVSTRFSLETHWSYHFIASTGIAVINTITVLIVFRGKRQEVLLAEAGQLCPENEDTGHSSSSVYRAILGSKSVHVLSIFALILIGTQVALAGWIVTFIISERGGGKSAGYISSGFFGGVTVGRLVLIGVSRRIGEHRVVFIYASIAIALQLTIWFVPSIIENALAIACIGVLLGPVFPILIAHASRIIPPWLLTASVAWITGIGMSGSAAVPFITGLLASKYGIKSLQPLVVSMMCTMVGLWAFVPRAQRRID</sequence>
<feature type="transmembrane region" description="Helical" evidence="7">
    <location>
        <begin position="331"/>
        <end position="354"/>
    </location>
</feature>
<dbReference type="PANTHER" id="PTHR23514:SF3">
    <property type="entry name" value="BYPASS OF STOP CODON PROTEIN 6"/>
    <property type="match status" value="1"/>
</dbReference>
<dbReference type="GO" id="GO:0012505">
    <property type="term" value="C:endomembrane system"/>
    <property type="evidence" value="ECO:0007669"/>
    <property type="project" value="UniProtKB-SubCell"/>
</dbReference>
<evidence type="ECO:0000313" key="10">
    <source>
        <dbReference type="Proteomes" id="UP000054007"/>
    </source>
</evidence>
<evidence type="ECO:0000256" key="5">
    <source>
        <dbReference type="ARBA" id="ARBA00022989"/>
    </source>
</evidence>
<evidence type="ECO:0000256" key="6">
    <source>
        <dbReference type="ARBA" id="ARBA00023136"/>
    </source>
</evidence>
<keyword evidence="5 7" id="KW-1133">Transmembrane helix</keyword>
<comment type="similarity">
    <text evidence="2">Belongs to the major facilitator superfamily.</text>
</comment>
<comment type="subcellular location">
    <subcellularLocation>
        <location evidence="1">Endomembrane system</location>
        <topology evidence="1">Multi-pass membrane protein</topology>
    </subcellularLocation>
</comment>
<dbReference type="InterPro" id="IPR051788">
    <property type="entry name" value="MFS_Transporter"/>
</dbReference>
<dbReference type="EMBL" id="KN880467">
    <property type="protein sequence ID" value="KIY70492.1"/>
    <property type="molecule type" value="Genomic_DNA"/>
</dbReference>
<evidence type="ECO:0000259" key="8">
    <source>
        <dbReference type="PROSITE" id="PS50850"/>
    </source>
</evidence>
<keyword evidence="10" id="KW-1185">Reference proteome</keyword>
<evidence type="ECO:0000256" key="2">
    <source>
        <dbReference type="ARBA" id="ARBA00008335"/>
    </source>
</evidence>
<dbReference type="PROSITE" id="PS50850">
    <property type="entry name" value="MFS"/>
    <property type="match status" value="1"/>
</dbReference>
<dbReference type="AlphaFoldDB" id="A0A0D7BJ51"/>